<name>A0A9X1VPH1_9FLAO</name>
<evidence type="ECO:0000313" key="2">
    <source>
        <dbReference type="Proteomes" id="UP001139369"/>
    </source>
</evidence>
<sequence>MKLTNTTPVPNLFFDKHIGNLSGSAVRVYLKIIRNLLGWRDENGNVKQKDWIAHSQFEKTGLSNRSVTNGIQELLDQNLIQVTDYLNNDLKDPFKRKKAKRVYYSLLLENQEKTTFYNEKTKEIPTQELRSTKEISLPKYNVNERIPDQIRMEQIKQEQQRKQMQRDNWY</sequence>
<dbReference type="Gene3D" id="1.10.10.10">
    <property type="entry name" value="Winged helix-like DNA-binding domain superfamily/Winged helix DNA-binding domain"/>
    <property type="match status" value="1"/>
</dbReference>
<accession>A0A9X1VPH1</accession>
<comment type="caution">
    <text evidence="1">The sequence shown here is derived from an EMBL/GenBank/DDBJ whole genome shotgun (WGS) entry which is preliminary data.</text>
</comment>
<organism evidence="1 2">
    <name type="scientific">Polaribacter marinus</name>
    <dbReference type="NCBI Taxonomy" id="2916838"/>
    <lineage>
        <taxon>Bacteria</taxon>
        <taxon>Pseudomonadati</taxon>
        <taxon>Bacteroidota</taxon>
        <taxon>Flavobacteriia</taxon>
        <taxon>Flavobacteriales</taxon>
        <taxon>Flavobacteriaceae</taxon>
    </lineage>
</organism>
<dbReference type="InterPro" id="IPR036388">
    <property type="entry name" value="WH-like_DNA-bd_sf"/>
</dbReference>
<evidence type="ECO:0000313" key="1">
    <source>
        <dbReference type="EMBL" id="MCI2229925.1"/>
    </source>
</evidence>
<dbReference type="Proteomes" id="UP001139369">
    <property type="component" value="Unassembled WGS sequence"/>
</dbReference>
<gene>
    <name evidence="1" type="ORF">MC378_12175</name>
</gene>
<dbReference type="EMBL" id="JAKQYM010000009">
    <property type="protein sequence ID" value="MCI2229925.1"/>
    <property type="molecule type" value="Genomic_DNA"/>
</dbReference>
<keyword evidence="2" id="KW-1185">Reference proteome</keyword>
<protein>
    <submittedName>
        <fullName evidence="1">Replication protein</fullName>
    </submittedName>
</protein>
<dbReference type="AlphaFoldDB" id="A0A9X1VPH1"/>
<dbReference type="RefSeq" id="WP_242179036.1">
    <property type="nucleotide sequence ID" value="NZ_JAKQYM010000009.1"/>
</dbReference>
<proteinExistence type="predicted"/>
<reference evidence="1" key="1">
    <citation type="submission" date="2022-02" db="EMBL/GenBank/DDBJ databases">
        <title>Polaribacter sp. MSW13, isolated from seawater.</title>
        <authorList>
            <person name="Kristyanto S."/>
            <person name="Jung J."/>
            <person name="Jeon C.O."/>
        </authorList>
    </citation>
    <scope>NUCLEOTIDE SEQUENCE</scope>
    <source>
        <strain evidence="1">MSW13</strain>
    </source>
</reference>